<feature type="active site" description="Tele-phosphohistidine intermediate" evidence="15">
    <location>
        <position position="88"/>
    </location>
</feature>
<dbReference type="PANTHER" id="PTHR34382:SF9">
    <property type="entry name" value="PHOSPHOTRANSFERASE SYSTEM SUGAR-SPECIFIC EII COMPONENT"/>
    <property type="match status" value="1"/>
</dbReference>
<dbReference type="EMBL" id="CP005074">
    <property type="protein sequence ID" value="AGR41367.1"/>
    <property type="molecule type" value="Genomic_DNA"/>
</dbReference>
<evidence type="ECO:0000313" key="19">
    <source>
        <dbReference type="EMBL" id="AGR41367.1"/>
    </source>
</evidence>
<keyword evidence="6" id="KW-0597">Phosphoprotein</keyword>
<dbReference type="PATRIC" id="fig|1276220.3.peg.779"/>
<evidence type="ECO:0000256" key="9">
    <source>
        <dbReference type="ARBA" id="ARBA00022683"/>
    </source>
</evidence>
<evidence type="ECO:0000256" key="4">
    <source>
        <dbReference type="ARBA" id="ARBA00022448"/>
    </source>
</evidence>
<dbReference type="STRING" id="1276220.STAIW_v1c07630"/>
<dbReference type="PANTHER" id="PTHR34382">
    <property type="entry name" value="PTS SYSTEM N,N'-DIACETYLCHITOBIOSE-SPECIFIC EIIA COMPONENT"/>
    <property type="match status" value="1"/>
</dbReference>
<dbReference type="Gene3D" id="1.20.58.80">
    <property type="entry name" value="Phosphotransferase system, lactose/cellobiose-type IIA subunit"/>
    <property type="match status" value="1"/>
</dbReference>
<evidence type="ECO:0000256" key="2">
    <source>
        <dbReference type="ARBA" id="ARBA00011233"/>
    </source>
</evidence>
<comment type="subunit">
    <text evidence="2">Homotrimer.</text>
</comment>
<dbReference type="SUPFAM" id="SSF46973">
    <property type="entry name" value="Enzyme IIa from lactose specific PTS, IIa-lac"/>
    <property type="match status" value="1"/>
</dbReference>
<dbReference type="InterPro" id="IPR003188">
    <property type="entry name" value="PTS_IIA_lac/cel"/>
</dbReference>
<evidence type="ECO:0000256" key="6">
    <source>
        <dbReference type="ARBA" id="ARBA00022553"/>
    </source>
</evidence>
<gene>
    <name evidence="19" type="primary">celC</name>
    <name evidence="19" type="ORF">STAIW_v1c07630</name>
</gene>
<feature type="modified residue" description="Phosphohistidine; by HPr" evidence="17">
    <location>
        <position position="88"/>
    </location>
</feature>
<evidence type="ECO:0000256" key="13">
    <source>
        <dbReference type="ARBA" id="ARBA00031467"/>
    </source>
</evidence>
<dbReference type="PROSITE" id="PS51095">
    <property type="entry name" value="PTS_EIIA_TYPE_3"/>
    <property type="match status" value="1"/>
</dbReference>
<evidence type="ECO:0000256" key="16">
    <source>
        <dbReference type="PIRSR" id="PIRSR000699-2"/>
    </source>
</evidence>
<feature type="coiled-coil region" evidence="18">
    <location>
        <begin position="39"/>
        <end position="69"/>
    </location>
</feature>
<evidence type="ECO:0000256" key="10">
    <source>
        <dbReference type="ARBA" id="ARBA00022723"/>
    </source>
</evidence>
<keyword evidence="7" id="KW-0762">Sugar transport</keyword>
<keyword evidence="10 16" id="KW-0479">Metal-binding</keyword>
<dbReference type="CDD" id="cd00215">
    <property type="entry name" value="PTS_IIA_lac"/>
    <property type="match status" value="1"/>
</dbReference>
<organism evidence="19 20">
    <name type="scientific">Spiroplasma taiwanense CT-1</name>
    <dbReference type="NCBI Taxonomy" id="1276220"/>
    <lineage>
        <taxon>Bacteria</taxon>
        <taxon>Bacillati</taxon>
        <taxon>Mycoplasmatota</taxon>
        <taxon>Mollicutes</taxon>
        <taxon>Entomoplasmatales</taxon>
        <taxon>Spiroplasmataceae</taxon>
        <taxon>Spiroplasma</taxon>
    </lineage>
</organism>
<dbReference type="KEGG" id="stai:STAIW_v1c07630"/>
<evidence type="ECO:0000256" key="7">
    <source>
        <dbReference type="ARBA" id="ARBA00022597"/>
    </source>
</evidence>
<evidence type="ECO:0000256" key="1">
    <source>
        <dbReference type="ARBA" id="ARBA00004496"/>
    </source>
</evidence>
<dbReference type="GO" id="GO:0046872">
    <property type="term" value="F:metal ion binding"/>
    <property type="evidence" value="ECO:0007669"/>
    <property type="project" value="UniProtKB-KW"/>
</dbReference>
<keyword evidence="4" id="KW-0813">Transport</keyword>
<protein>
    <recommendedName>
        <fullName evidence="3">PTS system lactose-specific EIIA component</fullName>
    </recommendedName>
    <alternativeName>
        <fullName evidence="12">EIIA-Lac</fullName>
    </alternativeName>
    <alternativeName>
        <fullName evidence="14">EIII-Lac</fullName>
    </alternativeName>
    <alternativeName>
        <fullName evidence="13">Lactose-specific phosphotransferase enzyme IIA component</fullName>
    </alternativeName>
</protein>
<dbReference type="HOGENOM" id="CLU_152490_1_0_14"/>
<comment type="cofactor">
    <cofactor evidence="16">
        <name>Mg(2+)</name>
        <dbReference type="ChEBI" id="CHEBI:18420"/>
    </cofactor>
    <text evidence="16">Binds 1 Mg(2+) ion per trimer.</text>
</comment>
<dbReference type="OrthoDB" id="350602at2"/>
<evidence type="ECO:0000256" key="17">
    <source>
        <dbReference type="PROSITE-ProRule" id="PRU00418"/>
    </source>
</evidence>
<dbReference type="Proteomes" id="UP000014984">
    <property type="component" value="Chromosome"/>
</dbReference>
<dbReference type="InterPro" id="IPR036542">
    <property type="entry name" value="PTS_IIA_lac/cel_sf"/>
</dbReference>
<accession>S5M038</accession>
<keyword evidence="18" id="KW-0175">Coiled coil</keyword>
<comment type="subcellular location">
    <subcellularLocation>
        <location evidence="1">Cytoplasm</location>
    </subcellularLocation>
</comment>
<evidence type="ECO:0000256" key="11">
    <source>
        <dbReference type="ARBA" id="ARBA00022842"/>
    </source>
</evidence>
<keyword evidence="9" id="KW-0598">Phosphotransferase system</keyword>
<evidence type="ECO:0000256" key="3">
    <source>
        <dbReference type="ARBA" id="ARBA00014322"/>
    </source>
</evidence>
<evidence type="ECO:0000256" key="12">
    <source>
        <dbReference type="ARBA" id="ARBA00030293"/>
    </source>
</evidence>
<dbReference type="eggNOG" id="COG1447">
    <property type="taxonomic scope" value="Bacteria"/>
</dbReference>
<evidence type="ECO:0000256" key="8">
    <source>
        <dbReference type="ARBA" id="ARBA00022679"/>
    </source>
</evidence>
<evidence type="ECO:0000256" key="15">
    <source>
        <dbReference type="PIRSR" id="PIRSR000699-1"/>
    </source>
</evidence>
<evidence type="ECO:0000256" key="14">
    <source>
        <dbReference type="ARBA" id="ARBA00032708"/>
    </source>
</evidence>
<proteinExistence type="predicted"/>
<keyword evidence="8" id="KW-0808">Transferase</keyword>
<evidence type="ECO:0000256" key="5">
    <source>
        <dbReference type="ARBA" id="ARBA00022490"/>
    </source>
</evidence>
<dbReference type="Pfam" id="PF02255">
    <property type="entry name" value="PTS_IIA"/>
    <property type="match status" value="1"/>
</dbReference>
<keyword evidence="20" id="KW-1185">Reference proteome</keyword>
<reference evidence="19 20" key="1">
    <citation type="journal article" date="2013" name="Genome Biol. Evol.">
        <title>Comparison of metabolic capacities and inference of gene content evolution in mosquito-associated Spiroplasma diminutum and S. taiwanense.</title>
        <authorList>
            <person name="Lo W.S."/>
            <person name="Ku C."/>
            <person name="Chen L.L."/>
            <person name="Chang T.H."/>
            <person name="Kuo C.H."/>
        </authorList>
    </citation>
    <scope>NUCLEOTIDE SEQUENCE [LARGE SCALE GENOMIC DNA]</scope>
    <source>
        <strain evidence="19">CT-1</strain>
    </source>
</reference>
<dbReference type="PIRSF" id="PIRSF000699">
    <property type="entry name" value="PTS_IILac_III"/>
    <property type="match status" value="1"/>
</dbReference>
<dbReference type="GO" id="GO:0009401">
    <property type="term" value="P:phosphoenolpyruvate-dependent sugar phosphotransferase system"/>
    <property type="evidence" value="ECO:0007669"/>
    <property type="project" value="UniProtKB-KW"/>
</dbReference>
<keyword evidence="5" id="KW-0963">Cytoplasm</keyword>
<dbReference type="GO" id="GO:0016740">
    <property type="term" value="F:transferase activity"/>
    <property type="evidence" value="ECO:0007669"/>
    <property type="project" value="UniProtKB-KW"/>
</dbReference>
<feature type="binding site" evidence="16">
    <location>
        <position position="91"/>
    </location>
    <ligand>
        <name>Mg(2+)</name>
        <dbReference type="ChEBI" id="CHEBI:18420"/>
        <note>ligand shared between all trimeric partners</note>
    </ligand>
</feature>
<dbReference type="RefSeq" id="WP_020834506.1">
    <property type="nucleotide sequence ID" value="NC_021846.1"/>
</dbReference>
<evidence type="ECO:0000256" key="18">
    <source>
        <dbReference type="SAM" id="Coils"/>
    </source>
</evidence>
<name>S5M038_9MOLU</name>
<dbReference type="GO" id="GO:0005737">
    <property type="term" value="C:cytoplasm"/>
    <property type="evidence" value="ECO:0007669"/>
    <property type="project" value="UniProtKB-SubCell"/>
</dbReference>
<keyword evidence="11 16" id="KW-0460">Magnesium</keyword>
<evidence type="ECO:0000313" key="20">
    <source>
        <dbReference type="Proteomes" id="UP000014984"/>
    </source>
</evidence>
<sequence>MNDRVEGKKYVKKKRNNIKGLELVAYAGEARSLIMECINNAKNNDFEKIDELMKEAEELLNQAHRSQADMLFEEAKEEYNEITLTIIHGQDHLMTTLLLKDLAYNLIEFWKKQKKWLELF</sequence>
<dbReference type="AlphaFoldDB" id="S5M038"/>